<feature type="transmembrane region" description="Helical" evidence="1">
    <location>
        <begin position="240"/>
        <end position="260"/>
    </location>
</feature>
<keyword evidence="1" id="KW-0472">Membrane</keyword>
<dbReference type="Pfam" id="PF09850">
    <property type="entry name" value="DotU"/>
    <property type="match status" value="1"/>
</dbReference>
<comment type="caution">
    <text evidence="3">The sequence shown here is derived from an EMBL/GenBank/DDBJ whole genome shotgun (WGS) entry which is preliminary data.</text>
</comment>
<evidence type="ECO:0000259" key="2">
    <source>
        <dbReference type="Pfam" id="PF09850"/>
    </source>
</evidence>
<evidence type="ECO:0000313" key="3">
    <source>
        <dbReference type="EMBL" id="PVZ68780.1"/>
    </source>
</evidence>
<dbReference type="NCBIfam" id="NF038228">
    <property type="entry name" value="IcmH_DotU_IVB"/>
    <property type="match status" value="1"/>
</dbReference>
<keyword evidence="1" id="KW-0812">Transmembrane</keyword>
<evidence type="ECO:0000313" key="4">
    <source>
        <dbReference type="Proteomes" id="UP000244906"/>
    </source>
</evidence>
<gene>
    <name evidence="3" type="ORF">DC094_11015</name>
</gene>
<dbReference type="PANTHER" id="PTHR38033:SF1">
    <property type="entry name" value="DOTU FAMILY TYPE IV_VI SECRETION SYSTEM PROTEIN"/>
    <property type="match status" value="1"/>
</dbReference>
<protein>
    <submittedName>
        <fullName evidence="3">Type IV secretion protein DotU</fullName>
    </submittedName>
</protein>
<dbReference type="NCBIfam" id="TIGR03349">
    <property type="entry name" value="IV_VI_DotU"/>
    <property type="match status" value="1"/>
</dbReference>
<dbReference type="EMBL" id="QDDL01000004">
    <property type="protein sequence ID" value="PVZ68780.1"/>
    <property type="molecule type" value="Genomic_DNA"/>
</dbReference>
<keyword evidence="1" id="KW-1133">Transmembrane helix</keyword>
<proteinExistence type="predicted"/>
<dbReference type="Proteomes" id="UP000244906">
    <property type="component" value="Unassembled WGS sequence"/>
</dbReference>
<sequence>MNDLVIEQPKLSVAELNKPTERSLFDPQSVNSWNPQYIDTDLADQMNGFQLVSHNSEINLLLDLSSGVIGLALRLRQLTSCNNIDLIYQQVVEDIIAIELHLNQSALDSANIFAWRYILCCFVDELVMGTAWGADSVWAEHSLLTRFHGETWGGEKVFSIISRLQTEPEQFQQLLYFAFICLSLGLQGQFKVIENGAVLHQQFLETLYQSLADAQSEDQSQLTDAKSSVIKKKYRPASKIPLWSVYCLFVAILAAVYLSYVEALEQQTSILLSQLEQMFNS</sequence>
<dbReference type="PANTHER" id="PTHR38033">
    <property type="entry name" value="MEMBRANE PROTEIN-RELATED"/>
    <property type="match status" value="1"/>
</dbReference>
<accession>A0A2V1GTY2</accession>
<dbReference type="OrthoDB" id="345640at2"/>
<keyword evidence="4" id="KW-1185">Reference proteome</keyword>
<dbReference type="RefSeq" id="WP_116687165.1">
    <property type="nucleotide sequence ID" value="NZ_CAWNYD010000004.1"/>
</dbReference>
<organism evidence="3 4">
    <name type="scientific">Pelagibaculum spongiae</name>
    <dbReference type="NCBI Taxonomy" id="2080658"/>
    <lineage>
        <taxon>Bacteria</taxon>
        <taxon>Pseudomonadati</taxon>
        <taxon>Pseudomonadota</taxon>
        <taxon>Gammaproteobacteria</taxon>
        <taxon>Oceanospirillales</taxon>
        <taxon>Pelagibaculum</taxon>
    </lineage>
</organism>
<dbReference type="Gene3D" id="1.25.40.590">
    <property type="entry name" value="Type IV / VI secretion system, DotU"/>
    <property type="match status" value="1"/>
</dbReference>
<feature type="domain" description="Type IV / VI secretion system DotU" evidence="2">
    <location>
        <begin position="61"/>
        <end position="260"/>
    </location>
</feature>
<dbReference type="InterPro" id="IPR038522">
    <property type="entry name" value="T4/T6SS_DotU_sf"/>
</dbReference>
<name>A0A2V1GTY2_9GAMM</name>
<evidence type="ECO:0000256" key="1">
    <source>
        <dbReference type="SAM" id="Phobius"/>
    </source>
</evidence>
<reference evidence="3 4" key="1">
    <citation type="submission" date="2018-04" db="EMBL/GenBank/DDBJ databases">
        <title>Thalassorhabdus spongiae gen. nov., sp. nov., isolated from a marine sponge in South-West Iceland.</title>
        <authorList>
            <person name="Knobloch S."/>
            <person name="Daussin A."/>
            <person name="Johannsson R."/>
            <person name="Marteinsson V.T."/>
        </authorList>
    </citation>
    <scope>NUCLEOTIDE SEQUENCE [LARGE SCALE GENOMIC DNA]</scope>
    <source>
        <strain evidence="3 4">Hp12</strain>
    </source>
</reference>
<dbReference type="AlphaFoldDB" id="A0A2V1GTY2"/>
<dbReference type="InterPro" id="IPR017732">
    <property type="entry name" value="T4/T6SS_DotU"/>
</dbReference>